<name>A0A7W9PVP2_9ACTN</name>
<sequence>MVVARPPGAAARQASRPHCGRRRSYGHPAVPRATRAASRRGHRARGSGRCGPGAQAGPPGRQDPGQGRADPGRGIRSRACGRRGQRCGVSAGTGRGRGVTGRGWLPPGDRGDAPVTRPDSALPSAAFRGERATRRRLGRSRDSGETRFDRASAGRDGAAAAGGRSPVRRGSTGGGDRLRRRVGGIGVPRVDDDFALDDGARACLWRGPSRTGCGRNTRANASWDASRTRSAVRARTGFGAGAGCGPAGLHGAYGDPLVGHAPVHGPVCVAVRITARDAIEDRPGTGSVLLVLPR</sequence>
<evidence type="ECO:0000313" key="2">
    <source>
        <dbReference type="EMBL" id="MBB5928273.1"/>
    </source>
</evidence>
<organism evidence="2 3">
    <name type="scientific">Streptomyces echinatus</name>
    <dbReference type="NCBI Taxonomy" id="67293"/>
    <lineage>
        <taxon>Bacteria</taxon>
        <taxon>Bacillati</taxon>
        <taxon>Actinomycetota</taxon>
        <taxon>Actinomycetes</taxon>
        <taxon>Kitasatosporales</taxon>
        <taxon>Streptomycetaceae</taxon>
        <taxon>Streptomyces</taxon>
    </lineage>
</organism>
<proteinExistence type="predicted"/>
<dbReference type="EMBL" id="JACHJK010000006">
    <property type="protein sequence ID" value="MBB5928273.1"/>
    <property type="molecule type" value="Genomic_DNA"/>
</dbReference>
<keyword evidence="3" id="KW-1185">Reference proteome</keyword>
<dbReference type="Proteomes" id="UP000585836">
    <property type="component" value="Unassembled WGS sequence"/>
</dbReference>
<dbReference type="AlphaFoldDB" id="A0A7W9PVP2"/>
<comment type="caution">
    <text evidence="2">The sequence shown here is derived from an EMBL/GenBank/DDBJ whole genome shotgun (WGS) entry which is preliminary data.</text>
</comment>
<feature type="region of interest" description="Disordered" evidence="1">
    <location>
        <begin position="1"/>
        <end position="182"/>
    </location>
</feature>
<feature type="compositionally biased region" description="Basic residues" evidence="1">
    <location>
        <begin position="75"/>
        <end position="85"/>
    </location>
</feature>
<feature type="compositionally biased region" description="Low complexity" evidence="1">
    <location>
        <begin position="52"/>
        <end position="69"/>
    </location>
</feature>
<protein>
    <submittedName>
        <fullName evidence="2">Uncharacterized protein</fullName>
    </submittedName>
</protein>
<feature type="compositionally biased region" description="Basic and acidic residues" evidence="1">
    <location>
        <begin position="139"/>
        <end position="153"/>
    </location>
</feature>
<evidence type="ECO:0000256" key="1">
    <source>
        <dbReference type="SAM" id="MobiDB-lite"/>
    </source>
</evidence>
<feature type="compositionally biased region" description="Gly residues" evidence="1">
    <location>
        <begin position="91"/>
        <end position="101"/>
    </location>
</feature>
<feature type="compositionally biased region" description="Low complexity" evidence="1">
    <location>
        <begin position="154"/>
        <end position="165"/>
    </location>
</feature>
<reference evidence="2 3" key="1">
    <citation type="submission" date="2020-08" db="EMBL/GenBank/DDBJ databases">
        <title>Genomic Encyclopedia of Type Strains, Phase III (KMG-III): the genomes of soil and plant-associated and newly described type strains.</title>
        <authorList>
            <person name="Whitman W."/>
        </authorList>
    </citation>
    <scope>NUCLEOTIDE SEQUENCE [LARGE SCALE GENOMIC DNA]</scope>
    <source>
        <strain evidence="2 3">CECT 3313</strain>
    </source>
</reference>
<feature type="compositionally biased region" description="Basic residues" evidence="1">
    <location>
        <begin position="37"/>
        <end position="46"/>
    </location>
</feature>
<gene>
    <name evidence="2" type="ORF">FHS34_003742</name>
</gene>
<accession>A0A7W9PVP2</accession>
<evidence type="ECO:0000313" key="3">
    <source>
        <dbReference type="Proteomes" id="UP000585836"/>
    </source>
</evidence>